<dbReference type="OrthoDB" id="2017114at2759"/>
<dbReference type="Pfam" id="PF12819">
    <property type="entry name" value="Malectin_like"/>
    <property type="match status" value="1"/>
</dbReference>
<keyword evidence="4" id="KW-1133">Transmembrane helix</keyword>
<feature type="chain" id="PRO_5001821844" description="Malectin-like domain-containing protein" evidence="6">
    <location>
        <begin position="24"/>
        <end position="264"/>
    </location>
</feature>
<evidence type="ECO:0000256" key="2">
    <source>
        <dbReference type="ARBA" id="ARBA00022692"/>
    </source>
</evidence>
<evidence type="ECO:0000259" key="7">
    <source>
        <dbReference type="Pfam" id="PF12819"/>
    </source>
</evidence>
<protein>
    <recommendedName>
        <fullName evidence="7">Malectin-like domain-containing protein</fullName>
    </recommendedName>
</protein>
<proteinExistence type="predicted"/>
<evidence type="ECO:0000256" key="6">
    <source>
        <dbReference type="SAM" id="SignalP"/>
    </source>
</evidence>
<dbReference type="InterPro" id="IPR024788">
    <property type="entry name" value="Malectin-like_Carb-bd_dom"/>
</dbReference>
<evidence type="ECO:0000313" key="9">
    <source>
        <dbReference type="Proteomes" id="UP000029120"/>
    </source>
</evidence>
<evidence type="ECO:0000256" key="4">
    <source>
        <dbReference type="ARBA" id="ARBA00022989"/>
    </source>
</evidence>
<organism evidence="8 9">
    <name type="scientific">Arabis alpina</name>
    <name type="common">Alpine rock-cress</name>
    <dbReference type="NCBI Taxonomy" id="50452"/>
    <lineage>
        <taxon>Eukaryota</taxon>
        <taxon>Viridiplantae</taxon>
        <taxon>Streptophyta</taxon>
        <taxon>Embryophyta</taxon>
        <taxon>Tracheophyta</taxon>
        <taxon>Spermatophyta</taxon>
        <taxon>Magnoliopsida</taxon>
        <taxon>eudicotyledons</taxon>
        <taxon>Gunneridae</taxon>
        <taxon>Pentapetalae</taxon>
        <taxon>rosids</taxon>
        <taxon>malvids</taxon>
        <taxon>Brassicales</taxon>
        <taxon>Brassicaceae</taxon>
        <taxon>Arabideae</taxon>
        <taxon>Arabis</taxon>
    </lineage>
</organism>
<keyword evidence="9" id="KW-1185">Reference proteome</keyword>
<dbReference type="EMBL" id="CM002876">
    <property type="protein sequence ID" value="KFK27499.1"/>
    <property type="molecule type" value="Genomic_DNA"/>
</dbReference>
<comment type="subcellular location">
    <subcellularLocation>
        <location evidence="1">Membrane</location>
        <topology evidence="1">Single-pass membrane protein</topology>
    </subcellularLocation>
</comment>
<keyword evidence="5" id="KW-0472">Membrane</keyword>
<dbReference type="Proteomes" id="UP000029120">
    <property type="component" value="Chromosome 8"/>
</dbReference>
<dbReference type="PANTHER" id="PTHR45631:SF133">
    <property type="entry name" value="PROTEIN KINASE DOMAIN-CONTAINING PROTEIN"/>
    <property type="match status" value="1"/>
</dbReference>
<feature type="domain" description="Malectin-like" evidence="7">
    <location>
        <begin position="66"/>
        <end position="259"/>
    </location>
</feature>
<name>A0A087GC97_ARAAL</name>
<feature type="signal peptide" evidence="6">
    <location>
        <begin position="1"/>
        <end position="23"/>
    </location>
</feature>
<dbReference type="eggNOG" id="ENOG502QQCZ">
    <property type="taxonomic scope" value="Eukaryota"/>
</dbReference>
<evidence type="ECO:0000256" key="5">
    <source>
        <dbReference type="ARBA" id="ARBA00023136"/>
    </source>
</evidence>
<dbReference type="GO" id="GO:0016020">
    <property type="term" value="C:membrane"/>
    <property type="evidence" value="ECO:0007669"/>
    <property type="project" value="UniProtKB-SubCell"/>
</dbReference>
<dbReference type="Gramene" id="KFK27499">
    <property type="protein sequence ID" value="KFK27499"/>
    <property type="gene ID" value="AALP_AA8G390800"/>
</dbReference>
<accession>A0A087GC97</accession>
<dbReference type="PANTHER" id="PTHR45631">
    <property type="entry name" value="OS07G0107800 PROTEIN-RELATED"/>
    <property type="match status" value="1"/>
</dbReference>
<gene>
    <name evidence="8" type="ordered locus">AALP_Aa8g390800</name>
</gene>
<evidence type="ECO:0000313" key="8">
    <source>
        <dbReference type="EMBL" id="KFK27499.1"/>
    </source>
</evidence>
<evidence type="ECO:0000256" key="1">
    <source>
        <dbReference type="ARBA" id="ARBA00004167"/>
    </source>
</evidence>
<evidence type="ECO:0000256" key="3">
    <source>
        <dbReference type="ARBA" id="ARBA00022729"/>
    </source>
</evidence>
<reference evidence="9" key="1">
    <citation type="journal article" date="2015" name="Nat. Plants">
        <title>Genome expansion of Arabis alpina linked with retrotransposition and reduced symmetric DNA methylation.</title>
        <authorList>
            <person name="Willing E.M."/>
            <person name="Rawat V."/>
            <person name="Mandakova T."/>
            <person name="Maumus F."/>
            <person name="James G.V."/>
            <person name="Nordstroem K.J."/>
            <person name="Becker C."/>
            <person name="Warthmann N."/>
            <person name="Chica C."/>
            <person name="Szarzynska B."/>
            <person name="Zytnicki M."/>
            <person name="Albani M.C."/>
            <person name="Kiefer C."/>
            <person name="Bergonzi S."/>
            <person name="Castaings L."/>
            <person name="Mateos J.L."/>
            <person name="Berns M.C."/>
            <person name="Bujdoso N."/>
            <person name="Piofczyk T."/>
            <person name="de Lorenzo L."/>
            <person name="Barrero-Sicilia C."/>
            <person name="Mateos I."/>
            <person name="Piednoel M."/>
            <person name="Hagmann J."/>
            <person name="Chen-Min-Tao R."/>
            <person name="Iglesias-Fernandez R."/>
            <person name="Schuster S.C."/>
            <person name="Alonso-Blanco C."/>
            <person name="Roudier F."/>
            <person name="Carbonero P."/>
            <person name="Paz-Ares J."/>
            <person name="Davis S.J."/>
            <person name="Pecinka A."/>
            <person name="Quesneville H."/>
            <person name="Colot V."/>
            <person name="Lysak M.A."/>
            <person name="Weigel D."/>
            <person name="Coupland G."/>
            <person name="Schneeberger K."/>
        </authorList>
    </citation>
    <scope>NUCLEOTIDE SEQUENCE [LARGE SCALE GENOMIC DNA]</scope>
    <source>
        <strain evidence="9">cv. Pajares</strain>
    </source>
</reference>
<sequence>MERTLGFLLMLIGTLSVIHTVQAQSQSQEGFISLDCGLPANELSPYTEATTGLQFSSDATFIQSGKIGTTTPLISALEIRPMGNNSYITKSGSLSLLYRVYLSDSVRYIRYPHDIYDRQWHPYFEKSNWTEISTNRLVRNNNSYDPPRLTLATAAIPTHADEPLKIEWSNPEKPDAQYYLYRHFAEIQDLQRNEIREFNMVWNGEVLPSDPVIPKNLAITTVLSASPRTCDKGECSLQLVRTSRSTLPPLLNAIEVYTVIQFPL</sequence>
<dbReference type="AlphaFoldDB" id="A0A087GC97"/>
<keyword evidence="2" id="KW-0812">Transmembrane</keyword>
<keyword evidence="3 6" id="KW-0732">Signal</keyword>